<evidence type="ECO:0000313" key="1">
    <source>
        <dbReference type="EMBL" id="TAI49326.1"/>
    </source>
</evidence>
<dbReference type="Pfam" id="PF20113">
    <property type="entry name" value="DUF6503"/>
    <property type="match status" value="1"/>
</dbReference>
<evidence type="ECO:0008006" key="3">
    <source>
        <dbReference type="Google" id="ProtNLM"/>
    </source>
</evidence>
<name>A0A4Q8QM02_9FLAO</name>
<organism evidence="1 2">
    <name type="scientific">Flagellimonas allohymeniacidonis</name>
    <dbReference type="NCBI Taxonomy" id="2517819"/>
    <lineage>
        <taxon>Bacteria</taxon>
        <taxon>Pseudomonadati</taxon>
        <taxon>Bacteroidota</taxon>
        <taxon>Flavobacteriia</taxon>
        <taxon>Flavobacteriales</taxon>
        <taxon>Flavobacteriaceae</taxon>
        <taxon>Flagellimonas</taxon>
    </lineage>
</organism>
<evidence type="ECO:0000313" key="2">
    <source>
        <dbReference type="Proteomes" id="UP000291981"/>
    </source>
</evidence>
<dbReference type="RefSeq" id="WP_130611002.1">
    <property type="nucleotide sequence ID" value="NZ_SGIU01000001.1"/>
</dbReference>
<sequence>MKQLSTLLILLTLAACKQTPKEDSKNEQQDSSAIVEEKYPQSLSNTFKAHGGLELWRDQRTLSFSMERPDFTEVHTIDLHTRKDRVDTEKFILGFDGQQVWLQDEGEKYKGNPGFYHNLMFYFYAMPFVLADDGIVYGHTEDLVFEGKHYPGVRIAYHDGVGASSKDEYYIHYDPITNQMVWLGYTVTYKSGEKSDNIRWIRYSDWIEVEGLLLPKSISWYTYESRTPLEPRNTVTFNDIKLSTTKKSDSFYAKPESAAYVELKKS</sequence>
<reference evidence="1 2" key="1">
    <citation type="submission" date="2019-02" db="EMBL/GenBank/DDBJ databases">
        <title>Draft genome sequence of Muricauda sp. 176CP4-71.</title>
        <authorList>
            <person name="Park J.-S."/>
        </authorList>
    </citation>
    <scope>NUCLEOTIDE SEQUENCE [LARGE SCALE GENOMIC DNA]</scope>
    <source>
        <strain evidence="1 2">176CP4-71</strain>
    </source>
</reference>
<gene>
    <name evidence="1" type="ORF">EW142_05885</name>
</gene>
<protein>
    <recommendedName>
        <fullName evidence="3">Threonine synthase</fullName>
    </recommendedName>
</protein>
<dbReference type="Proteomes" id="UP000291981">
    <property type="component" value="Unassembled WGS sequence"/>
</dbReference>
<dbReference type="PROSITE" id="PS51257">
    <property type="entry name" value="PROKAR_LIPOPROTEIN"/>
    <property type="match status" value="1"/>
</dbReference>
<proteinExistence type="predicted"/>
<dbReference type="AlphaFoldDB" id="A0A4Q8QM02"/>
<dbReference type="OrthoDB" id="282859at2"/>
<accession>A0A4Q8QM02</accession>
<dbReference type="EMBL" id="SGIU01000001">
    <property type="protein sequence ID" value="TAI49326.1"/>
    <property type="molecule type" value="Genomic_DNA"/>
</dbReference>
<keyword evidence="2" id="KW-1185">Reference proteome</keyword>
<dbReference type="InterPro" id="IPR045444">
    <property type="entry name" value="DUF6503"/>
</dbReference>
<comment type="caution">
    <text evidence="1">The sequence shown here is derived from an EMBL/GenBank/DDBJ whole genome shotgun (WGS) entry which is preliminary data.</text>
</comment>